<dbReference type="EMBL" id="GBRH01238822">
    <property type="protein sequence ID" value="JAD59073.1"/>
    <property type="molecule type" value="Transcribed_RNA"/>
</dbReference>
<organism evidence="1">
    <name type="scientific">Arundo donax</name>
    <name type="common">Giant reed</name>
    <name type="synonym">Donax arundinaceus</name>
    <dbReference type="NCBI Taxonomy" id="35708"/>
    <lineage>
        <taxon>Eukaryota</taxon>
        <taxon>Viridiplantae</taxon>
        <taxon>Streptophyta</taxon>
        <taxon>Embryophyta</taxon>
        <taxon>Tracheophyta</taxon>
        <taxon>Spermatophyta</taxon>
        <taxon>Magnoliopsida</taxon>
        <taxon>Liliopsida</taxon>
        <taxon>Poales</taxon>
        <taxon>Poaceae</taxon>
        <taxon>PACMAD clade</taxon>
        <taxon>Arundinoideae</taxon>
        <taxon>Arundineae</taxon>
        <taxon>Arundo</taxon>
    </lineage>
</organism>
<accession>A0A0A9BA85</accession>
<reference evidence="1" key="2">
    <citation type="journal article" date="2015" name="Data Brief">
        <title>Shoot transcriptome of the giant reed, Arundo donax.</title>
        <authorList>
            <person name="Barrero R.A."/>
            <person name="Guerrero F.D."/>
            <person name="Moolhuijzen P."/>
            <person name="Goolsby J.A."/>
            <person name="Tidwell J."/>
            <person name="Bellgard S.E."/>
            <person name="Bellgard M.I."/>
        </authorList>
    </citation>
    <scope>NUCLEOTIDE SEQUENCE</scope>
    <source>
        <tissue evidence="1">Shoot tissue taken approximately 20 cm above the soil surface</tissue>
    </source>
</reference>
<proteinExistence type="predicted"/>
<name>A0A0A9BA85_ARUDO</name>
<evidence type="ECO:0000313" key="1">
    <source>
        <dbReference type="EMBL" id="JAD59073.1"/>
    </source>
</evidence>
<reference evidence="1" key="1">
    <citation type="submission" date="2014-09" db="EMBL/GenBank/DDBJ databases">
        <authorList>
            <person name="Magalhaes I.L.F."/>
            <person name="Oliveira U."/>
            <person name="Santos F.R."/>
            <person name="Vidigal T.H.D.A."/>
            <person name="Brescovit A.D."/>
            <person name="Santos A.J."/>
        </authorList>
    </citation>
    <scope>NUCLEOTIDE SEQUENCE</scope>
    <source>
        <tissue evidence="1">Shoot tissue taken approximately 20 cm above the soil surface</tissue>
    </source>
</reference>
<dbReference type="AlphaFoldDB" id="A0A0A9BA85"/>
<sequence>MKLHAAKLHVLYKPRSDRVGNGLQRCIMRVKNIKNVDKKKL</sequence>
<protein>
    <submittedName>
        <fullName evidence="1">Uncharacterized protein</fullName>
    </submittedName>
</protein>